<evidence type="ECO:0000256" key="13">
    <source>
        <dbReference type="ARBA" id="ARBA00047283"/>
    </source>
</evidence>
<dbReference type="GO" id="GO:0003723">
    <property type="term" value="F:RNA binding"/>
    <property type="evidence" value="ECO:0007669"/>
    <property type="project" value="UniProtKB-UniRule"/>
</dbReference>
<evidence type="ECO:0000313" key="17">
    <source>
        <dbReference type="Proteomes" id="UP000009875"/>
    </source>
</evidence>
<dbReference type="PANTHER" id="PTHR22807">
    <property type="entry name" value="NOP2 YEAST -RELATED NOL1/NOP2/FMU SUN DOMAIN-CONTAINING"/>
    <property type="match status" value="1"/>
</dbReference>
<keyword evidence="10 14" id="KW-0694">RNA-binding</keyword>
<dbReference type="InterPro" id="IPR029063">
    <property type="entry name" value="SAM-dependent_MTases_sf"/>
</dbReference>
<dbReference type="Pfam" id="PF01189">
    <property type="entry name" value="Methyltr_RsmB-F"/>
    <property type="match status" value="1"/>
</dbReference>
<evidence type="ECO:0000256" key="7">
    <source>
        <dbReference type="ARBA" id="ARBA00022603"/>
    </source>
</evidence>
<evidence type="ECO:0000256" key="4">
    <source>
        <dbReference type="ARBA" id="ARBA00012140"/>
    </source>
</evidence>
<dbReference type="FunFam" id="1.10.940.10:FF:000006">
    <property type="entry name" value="16S rRNA (Cytosine(967)-C(5))-methyltransferase RsmB"/>
    <property type="match status" value="1"/>
</dbReference>
<sequence length="463" mass="51633">MAKSMKEDDPRQVACQVLEKVDQEAGYANLEVNARLDKMNASQEDKNLMTALVYGVLQHQYLLDFYLEPYIKKPKKLQAWVRQVLRLAVYQLVFLDHIPDYAAINEAVQYAKKRGHKGVSGLVNGVLRNFLRHDLRNPKDLADPVDRIRVSYSLPKWLVDKLITQYGQKTAIDMAASYNKPAKLSLRVNLDKVSREEACTQLEASGYQVQKSDLAPCGLIVAGGLPTSHPLYQAGAIRIQDESAMLVGLALDLKSHYKVADLCAGPGGKSGHIASYLKAEAGGQLYASDIYDHKLDLIEDSLESQGYASLAQVKKLDGRIAGQVYPDNYFDRILIDAPCSGMGLLRRKPDMRYSKDVASLTALPELQLAILNAAGPLLKEGGKLVYATCTILQEENQAVTQAFLKENPEFFLEKIPFDQSQYLDNEGQVTILPSDFDSDGFYLARLVKRKEASGSRQREDEKR</sequence>
<proteinExistence type="inferred from homology"/>
<dbReference type="Gene3D" id="3.30.70.1170">
    <property type="entry name" value="Sun protein, domain 3"/>
    <property type="match status" value="1"/>
</dbReference>
<keyword evidence="5" id="KW-0963">Cytoplasm</keyword>
<name>K9EE93_9LACT</name>
<dbReference type="SUPFAM" id="SSF53335">
    <property type="entry name" value="S-adenosyl-L-methionine-dependent methyltransferases"/>
    <property type="match status" value="1"/>
</dbReference>
<dbReference type="Gene3D" id="1.10.940.10">
    <property type="entry name" value="NusB-like"/>
    <property type="match status" value="1"/>
</dbReference>
<feature type="active site" description="Nucleophile" evidence="14">
    <location>
        <position position="389"/>
    </location>
</feature>
<evidence type="ECO:0000256" key="9">
    <source>
        <dbReference type="ARBA" id="ARBA00022691"/>
    </source>
</evidence>
<comment type="similarity">
    <text evidence="3 14">Belongs to the class I-like SAM-binding methyltransferase superfamily. RsmB/NOP family.</text>
</comment>
<dbReference type="InterPro" id="IPR018314">
    <property type="entry name" value="RsmB/NOL1/NOP2-like_CS"/>
</dbReference>
<gene>
    <name evidence="16" type="ORF">HMPREF9698_00238</name>
</gene>
<dbReference type="eggNOG" id="COG0144">
    <property type="taxonomic scope" value="Bacteria"/>
</dbReference>
<dbReference type="InterPro" id="IPR001678">
    <property type="entry name" value="MeTrfase_RsmB-F_NOP2_dom"/>
</dbReference>
<evidence type="ECO:0000256" key="5">
    <source>
        <dbReference type="ARBA" id="ARBA00022490"/>
    </source>
</evidence>
<dbReference type="HOGENOM" id="CLU_005316_0_1_9"/>
<dbReference type="InterPro" id="IPR023267">
    <property type="entry name" value="RCMT"/>
</dbReference>
<evidence type="ECO:0000256" key="6">
    <source>
        <dbReference type="ARBA" id="ARBA00022552"/>
    </source>
</evidence>
<dbReference type="InterPro" id="IPR054728">
    <property type="entry name" value="RsmB-like_ferredoxin"/>
</dbReference>
<feature type="domain" description="SAM-dependent MTase RsmB/NOP-type" evidence="15">
    <location>
        <begin position="174"/>
        <end position="449"/>
    </location>
</feature>
<dbReference type="InterPro" id="IPR004573">
    <property type="entry name" value="rRNA_ssu_MeTfrase_B"/>
</dbReference>
<dbReference type="SUPFAM" id="SSF48013">
    <property type="entry name" value="NusB-like"/>
    <property type="match status" value="1"/>
</dbReference>
<comment type="catalytic activity">
    <reaction evidence="13">
        <text>cytidine(967) in 16S rRNA + S-adenosyl-L-methionine = 5-methylcytidine(967) in 16S rRNA + S-adenosyl-L-homocysteine + H(+)</text>
        <dbReference type="Rhea" id="RHEA:42748"/>
        <dbReference type="Rhea" id="RHEA-COMP:10219"/>
        <dbReference type="Rhea" id="RHEA-COMP:10220"/>
        <dbReference type="ChEBI" id="CHEBI:15378"/>
        <dbReference type="ChEBI" id="CHEBI:57856"/>
        <dbReference type="ChEBI" id="CHEBI:59789"/>
        <dbReference type="ChEBI" id="CHEBI:74483"/>
        <dbReference type="ChEBI" id="CHEBI:82748"/>
        <dbReference type="EC" id="2.1.1.176"/>
    </reaction>
</comment>
<dbReference type="PANTHER" id="PTHR22807:SF53">
    <property type="entry name" value="RIBOSOMAL RNA SMALL SUBUNIT METHYLTRANSFERASE B-RELATED"/>
    <property type="match status" value="1"/>
</dbReference>
<feature type="binding site" evidence="14">
    <location>
        <position position="289"/>
    </location>
    <ligand>
        <name>S-adenosyl-L-methionine</name>
        <dbReference type="ChEBI" id="CHEBI:59789"/>
    </ligand>
</feature>
<dbReference type="EMBL" id="AGXA01000004">
    <property type="protein sequence ID" value="EKU94206.1"/>
    <property type="molecule type" value="Genomic_DNA"/>
</dbReference>
<keyword evidence="8 14" id="KW-0808">Transferase</keyword>
<dbReference type="eggNOG" id="COG0781">
    <property type="taxonomic scope" value="Bacteria"/>
</dbReference>
<dbReference type="NCBIfam" id="NF011494">
    <property type="entry name" value="PRK14902.1"/>
    <property type="match status" value="1"/>
</dbReference>
<reference evidence="16 17" key="1">
    <citation type="submission" date="2012-09" db="EMBL/GenBank/DDBJ databases">
        <title>The Genome Sequence of Alloiococcus otitis ATCC 51267.</title>
        <authorList>
            <consortium name="The Broad Institute Genome Sequencing Platform"/>
            <person name="Earl A."/>
            <person name="Ward D."/>
            <person name="Feldgarden M."/>
            <person name="Gevers D."/>
            <person name="Huys G."/>
            <person name="Walker B."/>
            <person name="Young S.K."/>
            <person name="Zeng Q."/>
            <person name="Gargeya S."/>
            <person name="Fitzgerald M."/>
            <person name="Haas B."/>
            <person name="Abouelleil A."/>
            <person name="Alvarado L."/>
            <person name="Arachchi H.M."/>
            <person name="Berlin A.M."/>
            <person name="Chapman S.B."/>
            <person name="Goldberg J."/>
            <person name="Griggs A."/>
            <person name="Gujja S."/>
            <person name="Hansen M."/>
            <person name="Howarth C."/>
            <person name="Imamovic A."/>
            <person name="Larimer J."/>
            <person name="McCowen C."/>
            <person name="Montmayeur A."/>
            <person name="Murphy C."/>
            <person name="Neiman D."/>
            <person name="Pearson M."/>
            <person name="Priest M."/>
            <person name="Roberts A."/>
            <person name="Saif S."/>
            <person name="Shea T."/>
            <person name="Sisk P."/>
            <person name="Sykes S."/>
            <person name="Wortman J."/>
            <person name="Nusbaum C."/>
            <person name="Birren B."/>
        </authorList>
    </citation>
    <scope>NUCLEOTIDE SEQUENCE [LARGE SCALE GENOMIC DNA]</scope>
    <source>
        <strain evidence="16 17">ATCC 51267</strain>
    </source>
</reference>
<evidence type="ECO:0000256" key="12">
    <source>
        <dbReference type="ARBA" id="ARBA00031088"/>
    </source>
</evidence>
<comment type="function">
    <text evidence="1">Specifically methylates the cytosine at position 967 (m5C967) of 16S rRNA.</text>
</comment>
<dbReference type="Proteomes" id="UP000009875">
    <property type="component" value="Unassembled WGS sequence"/>
</dbReference>
<evidence type="ECO:0000256" key="2">
    <source>
        <dbReference type="ARBA" id="ARBA00004496"/>
    </source>
</evidence>
<dbReference type="Pfam" id="PF22458">
    <property type="entry name" value="RsmF-B_ferredox"/>
    <property type="match status" value="1"/>
</dbReference>
<feature type="binding site" evidence="14">
    <location>
        <begin position="263"/>
        <end position="269"/>
    </location>
    <ligand>
        <name>S-adenosyl-L-methionine</name>
        <dbReference type="ChEBI" id="CHEBI:59789"/>
    </ligand>
</feature>
<evidence type="ECO:0000256" key="10">
    <source>
        <dbReference type="ARBA" id="ARBA00022884"/>
    </source>
</evidence>
<evidence type="ECO:0000259" key="15">
    <source>
        <dbReference type="PROSITE" id="PS51686"/>
    </source>
</evidence>
<evidence type="ECO:0000256" key="8">
    <source>
        <dbReference type="ARBA" id="ARBA00022679"/>
    </source>
</evidence>
<dbReference type="GO" id="GO:0006355">
    <property type="term" value="P:regulation of DNA-templated transcription"/>
    <property type="evidence" value="ECO:0007669"/>
    <property type="project" value="InterPro"/>
</dbReference>
<dbReference type="Gene3D" id="3.40.50.150">
    <property type="entry name" value="Vaccinia Virus protein VP39"/>
    <property type="match status" value="1"/>
</dbReference>
<comment type="subcellular location">
    <subcellularLocation>
        <location evidence="2">Cytoplasm</location>
    </subcellularLocation>
</comment>
<dbReference type="PRINTS" id="PR02008">
    <property type="entry name" value="RCMTFAMILY"/>
</dbReference>
<organism evidence="16 17">
    <name type="scientific">Alloiococcus otitis ATCC 51267</name>
    <dbReference type="NCBI Taxonomy" id="883081"/>
    <lineage>
        <taxon>Bacteria</taxon>
        <taxon>Bacillati</taxon>
        <taxon>Bacillota</taxon>
        <taxon>Bacilli</taxon>
        <taxon>Lactobacillales</taxon>
        <taxon>Carnobacteriaceae</taxon>
        <taxon>Alloiococcus</taxon>
    </lineage>
</organism>
<evidence type="ECO:0000256" key="14">
    <source>
        <dbReference type="PROSITE-ProRule" id="PRU01023"/>
    </source>
</evidence>
<dbReference type="InterPro" id="IPR049560">
    <property type="entry name" value="MeTrfase_RsmB-F_NOP2_cat"/>
</dbReference>
<dbReference type="STRING" id="883081.HMPREF9698_00238"/>
<dbReference type="AlphaFoldDB" id="K9EE93"/>
<evidence type="ECO:0000256" key="3">
    <source>
        <dbReference type="ARBA" id="ARBA00007494"/>
    </source>
</evidence>
<dbReference type="InterPro" id="IPR006027">
    <property type="entry name" value="NusB_RsmB_TIM44"/>
</dbReference>
<keyword evidence="9 14" id="KW-0949">S-adenosyl-L-methionine</keyword>
<evidence type="ECO:0000256" key="1">
    <source>
        <dbReference type="ARBA" id="ARBA00002724"/>
    </source>
</evidence>
<keyword evidence="6" id="KW-0698">rRNA processing</keyword>
<dbReference type="PROSITE" id="PS51686">
    <property type="entry name" value="SAM_MT_RSMB_NOP"/>
    <property type="match status" value="1"/>
</dbReference>
<protein>
    <recommendedName>
        <fullName evidence="4">16S rRNA (cytosine(967)-C(5))-methyltransferase</fullName>
        <ecNumber evidence="4">2.1.1.176</ecNumber>
    </recommendedName>
    <alternativeName>
        <fullName evidence="11">16S rRNA m5C967 methyltransferase</fullName>
    </alternativeName>
    <alternativeName>
        <fullName evidence="12">rRNA (cytosine-C(5)-)-methyltransferase RsmB</fullName>
    </alternativeName>
</protein>
<keyword evidence="7 14" id="KW-0489">Methyltransferase</keyword>
<dbReference type="PATRIC" id="fig|883081.3.peg.239"/>
<dbReference type="EC" id="2.1.1.176" evidence="4"/>
<keyword evidence="17" id="KW-1185">Reference proteome</keyword>
<dbReference type="GO" id="GO:0005737">
    <property type="term" value="C:cytoplasm"/>
    <property type="evidence" value="ECO:0007669"/>
    <property type="project" value="UniProtKB-SubCell"/>
</dbReference>
<dbReference type="InterPro" id="IPR035926">
    <property type="entry name" value="NusB-like_sf"/>
</dbReference>
<dbReference type="NCBIfam" id="TIGR00563">
    <property type="entry name" value="rsmB"/>
    <property type="match status" value="1"/>
</dbReference>
<comment type="caution">
    <text evidence="16">The sequence shown here is derived from an EMBL/GenBank/DDBJ whole genome shotgun (WGS) entry which is preliminary data.</text>
</comment>
<dbReference type="RefSeq" id="WP_003776509.1">
    <property type="nucleotide sequence ID" value="NZ_JH992957.1"/>
</dbReference>
<evidence type="ECO:0000313" key="16">
    <source>
        <dbReference type="EMBL" id="EKU94206.1"/>
    </source>
</evidence>
<evidence type="ECO:0000256" key="11">
    <source>
        <dbReference type="ARBA" id="ARBA00030399"/>
    </source>
</evidence>
<dbReference type="CDD" id="cd02440">
    <property type="entry name" value="AdoMet_MTases"/>
    <property type="match status" value="1"/>
</dbReference>
<dbReference type="PROSITE" id="PS01153">
    <property type="entry name" value="NOL1_NOP2_SUN"/>
    <property type="match status" value="1"/>
</dbReference>
<accession>K9EE93</accession>
<feature type="binding site" evidence="14">
    <location>
        <position position="336"/>
    </location>
    <ligand>
        <name>S-adenosyl-L-methionine</name>
        <dbReference type="ChEBI" id="CHEBI:59789"/>
    </ligand>
</feature>
<dbReference type="Pfam" id="PF01029">
    <property type="entry name" value="NusB"/>
    <property type="match status" value="1"/>
</dbReference>
<feature type="binding site" evidence="14">
    <location>
        <position position="317"/>
    </location>
    <ligand>
        <name>S-adenosyl-L-methionine</name>
        <dbReference type="ChEBI" id="CHEBI:59789"/>
    </ligand>
</feature>
<dbReference type="GO" id="GO:0008649">
    <property type="term" value="F:rRNA methyltransferase activity"/>
    <property type="evidence" value="ECO:0007669"/>
    <property type="project" value="InterPro"/>
</dbReference>